<evidence type="ECO:0000259" key="14">
    <source>
        <dbReference type="Pfam" id="PF13359"/>
    </source>
</evidence>
<dbReference type="PANTHER" id="PTHR22930:SF286">
    <property type="entry name" value="NUCLEASE HARBI1"/>
    <property type="match status" value="1"/>
</dbReference>
<evidence type="ECO:0000313" key="16">
    <source>
        <dbReference type="WBParaSite" id="nRc.2.0.1.t00911-RA"/>
    </source>
</evidence>
<comment type="function">
    <text evidence="12">Transposase-derived protein that may have nuclease activity. Does not have transposase activity.</text>
</comment>
<dbReference type="GO" id="GO:0005634">
    <property type="term" value="C:nucleus"/>
    <property type="evidence" value="ECO:0007669"/>
    <property type="project" value="UniProtKB-SubCell"/>
</dbReference>
<dbReference type="GO" id="GO:0004518">
    <property type="term" value="F:nuclease activity"/>
    <property type="evidence" value="ECO:0007669"/>
    <property type="project" value="UniProtKB-KW"/>
</dbReference>
<evidence type="ECO:0000256" key="7">
    <source>
        <dbReference type="ARBA" id="ARBA00022722"/>
    </source>
</evidence>
<reference evidence="16" key="1">
    <citation type="submission" date="2022-11" db="UniProtKB">
        <authorList>
            <consortium name="WormBaseParasite"/>
        </authorList>
    </citation>
    <scope>IDENTIFICATION</scope>
</reference>
<proteinExistence type="inferred from homology"/>
<dbReference type="PRINTS" id="PR02086">
    <property type="entry name" value="PUTNUCHARBI1"/>
</dbReference>
<evidence type="ECO:0000313" key="15">
    <source>
        <dbReference type="Proteomes" id="UP000887565"/>
    </source>
</evidence>
<name>A0A915HHX2_ROMCU</name>
<evidence type="ECO:0000256" key="6">
    <source>
        <dbReference type="ARBA" id="ARBA00022490"/>
    </source>
</evidence>
<dbReference type="Pfam" id="PF13359">
    <property type="entry name" value="DDE_Tnp_4"/>
    <property type="match status" value="1"/>
</dbReference>
<evidence type="ECO:0000256" key="11">
    <source>
        <dbReference type="ARBA" id="ARBA00030126"/>
    </source>
</evidence>
<dbReference type="Proteomes" id="UP000887565">
    <property type="component" value="Unplaced"/>
</dbReference>
<evidence type="ECO:0000256" key="12">
    <source>
        <dbReference type="ARBA" id="ARBA00045850"/>
    </source>
</evidence>
<evidence type="ECO:0000256" key="3">
    <source>
        <dbReference type="ARBA" id="ARBA00004496"/>
    </source>
</evidence>
<accession>A0A915HHX2</accession>
<keyword evidence="9" id="KW-0378">Hydrolase</keyword>
<dbReference type="InterPro" id="IPR026103">
    <property type="entry name" value="HARBI1_animal"/>
</dbReference>
<evidence type="ECO:0000256" key="5">
    <source>
        <dbReference type="ARBA" id="ARBA00015519"/>
    </source>
</evidence>
<dbReference type="GO" id="GO:0005737">
    <property type="term" value="C:cytoplasm"/>
    <property type="evidence" value="ECO:0007669"/>
    <property type="project" value="UniProtKB-SubCell"/>
</dbReference>
<feature type="domain" description="DDE Tnp4" evidence="14">
    <location>
        <begin position="151"/>
        <end position="228"/>
    </location>
</feature>
<organism evidence="15 16">
    <name type="scientific">Romanomermis culicivorax</name>
    <name type="common">Nematode worm</name>
    <dbReference type="NCBI Taxonomy" id="13658"/>
    <lineage>
        <taxon>Eukaryota</taxon>
        <taxon>Metazoa</taxon>
        <taxon>Ecdysozoa</taxon>
        <taxon>Nematoda</taxon>
        <taxon>Enoplea</taxon>
        <taxon>Dorylaimia</taxon>
        <taxon>Mermithida</taxon>
        <taxon>Mermithoidea</taxon>
        <taxon>Mermithidae</taxon>
        <taxon>Romanomermis</taxon>
    </lineage>
</organism>
<dbReference type="PANTHER" id="PTHR22930">
    <property type="match status" value="1"/>
</dbReference>
<dbReference type="WBParaSite" id="nRc.2.0.1.t00911-RA">
    <property type="protein sequence ID" value="nRc.2.0.1.t00911-RA"/>
    <property type="gene ID" value="nRc.2.0.1.g00911"/>
</dbReference>
<comment type="cofactor">
    <cofactor evidence="1">
        <name>a divalent metal cation</name>
        <dbReference type="ChEBI" id="CHEBI:60240"/>
    </cofactor>
</comment>
<evidence type="ECO:0000256" key="10">
    <source>
        <dbReference type="ARBA" id="ARBA00023242"/>
    </source>
</evidence>
<evidence type="ECO:0000256" key="13">
    <source>
        <dbReference type="SAM" id="MobiDB-lite"/>
    </source>
</evidence>
<dbReference type="GO" id="GO:0016787">
    <property type="term" value="F:hydrolase activity"/>
    <property type="evidence" value="ECO:0007669"/>
    <property type="project" value="UniProtKB-KW"/>
</dbReference>
<dbReference type="GO" id="GO:0046872">
    <property type="term" value="F:metal ion binding"/>
    <property type="evidence" value="ECO:0007669"/>
    <property type="project" value="UniProtKB-KW"/>
</dbReference>
<dbReference type="InterPro" id="IPR027806">
    <property type="entry name" value="HARBI1_dom"/>
</dbReference>
<evidence type="ECO:0000256" key="9">
    <source>
        <dbReference type="ARBA" id="ARBA00022801"/>
    </source>
</evidence>
<evidence type="ECO:0000256" key="2">
    <source>
        <dbReference type="ARBA" id="ARBA00004123"/>
    </source>
</evidence>
<evidence type="ECO:0000256" key="4">
    <source>
        <dbReference type="ARBA" id="ARBA00006958"/>
    </source>
</evidence>
<protein>
    <recommendedName>
        <fullName evidence="5">Putative nuclease HARBI1</fullName>
    </recommendedName>
    <alternativeName>
        <fullName evidence="11">Harbinger transposase-derived nuclease</fullName>
    </alternativeName>
</protein>
<dbReference type="OMA" id="GEECINM"/>
<comment type="subcellular location">
    <subcellularLocation>
        <location evidence="3">Cytoplasm</location>
    </subcellularLocation>
    <subcellularLocation>
        <location evidence="2">Nucleus</location>
    </subcellularLocation>
</comment>
<feature type="region of interest" description="Disordered" evidence="13">
    <location>
        <begin position="323"/>
        <end position="347"/>
    </location>
</feature>
<comment type="similarity">
    <text evidence="4">Belongs to the HARBI1 family.</text>
</comment>
<keyword evidence="7" id="KW-0540">Nuclease</keyword>
<evidence type="ECO:0000256" key="8">
    <source>
        <dbReference type="ARBA" id="ARBA00022723"/>
    </source>
</evidence>
<dbReference type="InterPro" id="IPR045249">
    <property type="entry name" value="HARBI1-like"/>
</dbReference>
<dbReference type="AlphaFoldDB" id="A0A915HHX2"/>
<keyword evidence="8" id="KW-0479">Metal-binding</keyword>
<feature type="compositionally biased region" description="Basic and acidic residues" evidence="13">
    <location>
        <begin position="323"/>
        <end position="333"/>
    </location>
</feature>
<keyword evidence="15" id="KW-1185">Reference proteome</keyword>
<keyword evidence="6" id="KW-0963">Cytoplasm</keyword>
<sequence length="347" mass="40516">MDLIQFLDDFDELHDYDQIPRRVVIDRIDPLHVYDDIKFYQRYRMRKESAIDLIRLLEADLQRPTKRSSAIPTSLQVLATVRFMGTGKFQREDADLHGISQPSMSRIVHDVLESMARLREEFIKFPTEEEYYVISNRFREHRGFPGVIGAVDCTHIRIKNPGGNDAELFRNRKGWMSINTQVVCDDKLIIRDIVASHRGSAHDARIFNESTLRHRLEQLPHEFHILGEECINMPHMTQILLPSQGIVGFVYKNVEIIRNCVLDISPTSDRINDSVHNEFDQLKMAQQPILPINTSRPEVSSYGPDLSKKYMMIIVLNTGKHLNTREPEQHPDPYQEMNKIHNRKRDH</sequence>
<keyword evidence="10" id="KW-0539">Nucleus</keyword>
<evidence type="ECO:0000256" key="1">
    <source>
        <dbReference type="ARBA" id="ARBA00001968"/>
    </source>
</evidence>